<protein>
    <submittedName>
        <fullName evidence="1">TetR/AcrR family transcriptional regulator</fullName>
    </submittedName>
</protein>
<evidence type="ECO:0000313" key="2">
    <source>
        <dbReference type="Proteomes" id="UP001277972"/>
    </source>
</evidence>
<dbReference type="EMBL" id="JAWZSR010000007">
    <property type="protein sequence ID" value="MDX8046808.1"/>
    <property type="molecule type" value="Genomic_DNA"/>
</dbReference>
<sequence>MDRKQLIMDAAAQSFSQFGYKATTMDQVSKIARVGKGTIYLYFSNKEELLQEIMNNVVHEMHVVALKTIEENQSFIDYFHEAVQGMLKFREQHELIIKLSQELKDFGTPVVYEVLQSLEEAICFFIEEKIAHAIKKKEIKDCDPKITAFLMFKMYINLVNDWKVRHQPLPKDQVAALINLYFIEGLAP</sequence>
<proteinExistence type="predicted"/>
<name>A0ACC6M7D8_9BACI</name>
<reference evidence="1" key="1">
    <citation type="submission" date="2023-11" db="EMBL/GenBank/DDBJ databases">
        <title>Gracilibacillus pellucida a moderately halophilic bacterium isolated from saline soil in Xinjiang province.</title>
        <authorList>
            <person name="Zhang Z."/>
            <person name="Tan F."/>
            <person name="Wang Y."/>
            <person name="Xia M."/>
        </authorList>
    </citation>
    <scope>NUCLEOTIDE SEQUENCE</scope>
    <source>
        <strain evidence="1">S3-1-1</strain>
    </source>
</reference>
<gene>
    <name evidence="1" type="ORF">SH601_12520</name>
</gene>
<organism evidence="1 2">
    <name type="scientific">Gracilibacillus pellucidus</name>
    <dbReference type="NCBI Taxonomy" id="3095368"/>
    <lineage>
        <taxon>Bacteria</taxon>
        <taxon>Bacillati</taxon>
        <taxon>Bacillota</taxon>
        <taxon>Bacilli</taxon>
        <taxon>Bacillales</taxon>
        <taxon>Bacillaceae</taxon>
        <taxon>Gracilibacillus</taxon>
    </lineage>
</organism>
<evidence type="ECO:0000313" key="1">
    <source>
        <dbReference type="EMBL" id="MDX8046808.1"/>
    </source>
</evidence>
<accession>A0ACC6M7D8</accession>
<dbReference type="Proteomes" id="UP001277972">
    <property type="component" value="Unassembled WGS sequence"/>
</dbReference>
<comment type="caution">
    <text evidence="1">The sequence shown here is derived from an EMBL/GenBank/DDBJ whole genome shotgun (WGS) entry which is preliminary data.</text>
</comment>
<keyword evidence="2" id="KW-1185">Reference proteome</keyword>